<keyword evidence="1" id="KW-0472">Membrane</keyword>
<evidence type="ECO:0000259" key="2">
    <source>
        <dbReference type="Pfam" id="PF13635"/>
    </source>
</evidence>
<reference evidence="3" key="1">
    <citation type="journal article" date="2014" name="Front. Microbiol.">
        <title>High frequency of phylogenetically diverse reductive dehalogenase-homologous genes in deep subseafloor sedimentary metagenomes.</title>
        <authorList>
            <person name="Kawai M."/>
            <person name="Futagami T."/>
            <person name="Toyoda A."/>
            <person name="Takaki Y."/>
            <person name="Nishi S."/>
            <person name="Hori S."/>
            <person name="Arai W."/>
            <person name="Tsubouchi T."/>
            <person name="Morono Y."/>
            <person name="Uchiyama I."/>
            <person name="Ito T."/>
            <person name="Fujiyama A."/>
            <person name="Inagaki F."/>
            <person name="Takami H."/>
        </authorList>
    </citation>
    <scope>NUCLEOTIDE SEQUENCE</scope>
    <source>
        <strain evidence="3">Expedition CK06-06</strain>
    </source>
</reference>
<dbReference type="Pfam" id="PF13635">
    <property type="entry name" value="DUF4143"/>
    <property type="match status" value="1"/>
</dbReference>
<evidence type="ECO:0000313" key="3">
    <source>
        <dbReference type="EMBL" id="GAH29941.1"/>
    </source>
</evidence>
<comment type="caution">
    <text evidence="3">The sequence shown here is derived from an EMBL/GenBank/DDBJ whole genome shotgun (WGS) entry which is preliminary data.</text>
</comment>
<sequence>MPIDALLIFCSFFSVSISVSTFISSAFVSSKIPLFFVFLLQKCEKLLPIFYWSAETGTSEIDFIIQIDNRIIPVEVKASENLRAKSIKIYREKYSPEIGIRLSMSDYRNEGWLINLPLYALPALPEILSQK</sequence>
<organism evidence="3">
    <name type="scientific">marine sediment metagenome</name>
    <dbReference type="NCBI Taxonomy" id="412755"/>
    <lineage>
        <taxon>unclassified sequences</taxon>
        <taxon>metagenomes</taxon>
        <taxon>ecological metagenomes</taxon>
    </lineage>
</organism>
<keyword evidence="1" id="KW-0812">Transmembrane</keyword>
<feature type="transmembrane region" description="Helical" evidence="1">
    <location>
        <begin position="6"/>
        <end position="28"/>
    </location>
</feature>
<dbReference type="EMBL" id="BARU01002596">
    <property type="protein sequence ID" value="GAH29941.1"/>
    <property type="molecule type" value="Genomic_DNA"/>
</dbReference>
<proteinExistence type="predicted"/>
<keyword evidence="1" id="KW-1133">Transmembrane helix</keyword>
<gene>
    <name evidence="3" type="ORF">S03H2_06053</name>
</gene>
<dbReference type="AlphaFoldDB" id="X1E9J1"/>
<evidence type="ECO:0000256" key="1">
    <source>
        <dbReference type="SAM" id="Phobius"/>
    </source>
</evidence>
<protein>
    <recommendedName>
        <fullName evidence="2">DUF4143 domain-containing protein</fullName>
    </recommendedName>
</protein>
<name>X1E9J1_9ZZZZ</name>
<accession>X1E9J1</accession>
<feature type="domain" description="DUF4143" evidence="2">
    <location>
        <begin position="46"/>
        <end position="79"/>
    </location>
</feature>
<dbReference type="InterPro" id="IPR025420">
    <property type="entry name" value="DUF4143"/>
</dbReference>